<dbReference type="GeneID" id="92046406"/>
<dbReference type="EMBL" id="JAQQWN010000006">
    <property type="protein sequence ID" value="KAK8081213.1"/>
    <property type="molecule type" value="Genomic_DNA"/>
</dbReference>
<proteinExistence type="predicted"/>
<dbReference type="Proteomes" id="UP001433268">
    <property type="component" value="Unassembled WGS sequence"/>
</dbReference>
<dbReference type="RefSeq" id="XP_066668688.1">
    <property type="nucleotide sequence ID" value="XM_066813346.1"/>
</dbReference>
<sequence>MERQHRLDAQLVYTEDGYLGLSPEGEVGEGMAVAVVGRAFSLTVLQRRTDGRDAWYERCNRVVFYGWDKGKIENLQELDEHSEVEAYWIGLRTGDLI</sequence>
<evidence type="ECO:0000313" key="2">
    <source>
        <dbReference type="Proteomes" id="UP001433268"/>
    </source>
</evidence>
<protein>
    <submittedName>
        <fullName evidence="1">Uncharacterized protein</fullName>
    </submittedName>
</protein>
<accession>A0ABR1WGJ7</accession>
<name>A0ABR1WGJ7_9PEZI</name>
<organism evidence="1 2">
    <name type="scientific">Apiospora hydei</name>
    <dbReference type="NCBI Taxonomy" id="1337664"/>
    <lineage>
        <taxon>Eukaryota</taxon>
        <taxon>Fungi</taxon>
        <taxon>Dikarya</taxon>
        <taxon>Ascomycota</taxon>
        <taxon>Pezizomycotina</taxon>
        <taxon>Sordariomycetes</taxon>
        <taxon>Xylariomycetidae</taxon>
        <taxon>Amphisphaeriales</taxon>
        <taxon>Apiosporaceae</taxon>
        <taxon>Apiospora</taxon>
    </lineage>
</organism>
<comment type="caution">
    <text evidence="1">The sequence shown here is derived from an EMBL/GenBank/DDBJ whole genome shotgun (WGS) entry which is preliminary data.</text>
</comment>
<keyword evidence="2" id="KW-1185">Reference proteome</keyword>
<evidence type="ECO:0000313" key="1">
    <source>
        <dbReference type="EMBL" id="KAK8081213.1"/>
    </source>
</evidence>
<reference evidence="1 2" key="1">
    <citation type="submission" date="2023-01" db="EMBL/GenBank/DDBJ databases">
        <title>Analysis of 21 Apiospora genomes using comparative genomics revels a genus with tremendous synthesis potential of carbohydrate active enzymes and secondary metabolites.</title>
        <authorList>
            <person name="Sorensen T."/>
        </authorList>
    </citation>
    <scope>NUCLEOTIDE SEQUENCE [LARGE SCALE GENOMIC DNA]</scope>
    <source>
        <strain evidence="1 2">CBS 114990</strain>
    </source>
</reference>
<gene>
    <name evidence="1" type="ORF">PG997_009031</name>
</gene>